<dbReference type="OrthoDB" id="7185741at2"/>
<sequence>MAGQGHTLGVSRFAEVGGGRRLHYMTRGSGGVTVVFESGMGFSRSCWGLVVPEVATRARTVVYDRAGLGRSDDDTAPRTLARLAADLAALLDALGPGPFVLVGHSWGGLVVRTVAAARPARIRGLVLVDPTDENCPLYFTPAAERRFAKGGRTTVLLARIGLYRLLGALSPGKAQPADVAADHRAEDFTVRAARGLRDEGTGGLADLRAVREAPPALGGLDLSVISGTKEPRADRANRAALTEAHRLTAAAHRNGRLVESPVSGHMVMFTDPATVAAEILRTAAR</sequence>
<dbReference type="EMBL" id="RJKE01000001">
    <property type="protein sequence ID" value="ROO88607.1"/>
    <property type="molecule type" value="Genomic_DNA"/>
</dbReference>
<dbReference type="InterPro" id="IPR029058">
    <property type="entry name" value="AB_hydrolase_fold"/>
</dbReference>
<evidence type="ECO:0000313" key="2">
    <source>
        <dbReference type="EMBL" id="ROO88607.1"/>
    </source>
</evidence>
<organism evidence="2 3">
    <name type="scientific">Actinocorallia herbida</name>
    <dbReference type="NCBI Taxonomy" id="58109"/>
    <lineage>
        <taxon>Bacteria</taxon>
        <taxon>Bacillati</taxon>
        <taxon>Actinomycetota</taxon>
        <taxon>Actinomycetes</taxon>
        <taxon>Streptosporangiales</taxon>
        <taxon>Thermomonosporaceae</taxon>
        <taxon>Actinocorallia</taxon>
    </lineage>
</organism>
<feature type="domain" description="AB hydrolase-1" evidence="1">
    <location>
        <begin position="34"/>
        <end position="277"/>
    </location>
</feature>
<comment type="caution">
    <text evidence="2">The sequence shown here is derived from an EMBL/GenBank/DDBJ whole genome shotgun (WGS) entry which is preliminary data.</text>
</comment>
<dbReference type="AlphaFoldDB" id="A0A3N1D508"/>
<evidence type="ECO:0000259" key="1">
    <source>
        <dbReference type="Pfam" id="PF12697"/>
    </source>
</evidence>
<dbReference type="Pfam" id="PF12697">
    <property type="entry name" value="Abhydrolase_6"/>
    <property type="match status" value="1"/>
</dbReference>
<dbReference type="Proteomes" id="UP000272400">
    <property type="component" value="Unassembled WGS sequence"/>
</dbReference>
<dbReference type="PRINTS" id="PR00111">
    <property type="entry name" value="ABHYDROLASE"/>
</dbReference>
<dbReference type="RefSeq" id="WP_123667825.1">
    <property type="nucleotide sequence ID" value="NZ_RJKE01000001.1"/>
</dbReference>
<evidence type="ECO:0000313" key="3">
    <source>
        <dbReference type="Proteomes" id="UP000272400"/>
    </source>
</evidence>
<proteinExistence type="predicted"/>
<dbReference type="InterPro" id="IPR050471">
    <property type="entry name" value="AB_hydrolase"/>
</dbReference>
<keyword evidence="3" id="KW-1185">Reference proteome</keyword>
<accession>A0A3N1D508</accession>
<protein>
    <submittedName>
        <fullName evidence="2">Pimeloyl-ACP methyl ester carboxylesterase</fullName>
    </submittedName>
</protein>
<dbReference type="PANTHER" id="PTHR43433">
    <property type="entry name" value="HYDROLASE, ALPHA/BETA FOLD FAMILY PROTEIN"/>
    <property type="match status" value="1"/>
</dbReference>
<dbReference type="InterPro" id="IPR000073">
    <property type="entry name" value="AB_hydrolase_1"/>
</dbReference>
<reference evidence="2 3" key="1">
    <citation type="submission" date="2018-11" db="EMBL/GenBank/DDBJ databases">
        <title>Sequencing the genomes of 1000 actinobacteria strains.</title>
        <authorList>
            <person name="Klenk H.-P."/>
        </authorList>
    </citation>
    <scope>NUCLEOTIDE SEQUENCE [LARGE SCALE GENOMIC DNA]</scope>
    <source>
        <strain evidence="2 3">DSM 44254</strain>
    </source>
</reference>
<dbReference type="SUPFAM" id="SSF53474">
    <property type="entry name" value="alpha/beta-Hydrolases"/>
    <property type="match status" value="1"/>
</dbReference>
<dbReference type="GO" id="GO:0003824">
    <property type="term" value="F:catalytic activity"/>
    <property type="evidence" value="ECO:0007669"/>
    <property type="project" value="UniProtKB-ARBA"/>
</dbReference>
<gene>
    <name evidence="2" type="ORF">EDD29_6281</name>
</gene>
<dbReference type="Gene3D" id="3.40.50.1820">
    <property type="entry name" value="alpha/beta hydrolase"/>
    <property type="match status" value="1"/>
</dbReference>
<dbReference type="PANTHER" id="PTHR43433:SF10">
    <property type="entry name" value="AB HYDROLASE-1 DOMAIN-CONTAINING PROTEIN"/>
    <property type="match status" value="1"/>
</dbReference>
<name>A0A3N1D508_9ACTN</name>